<dbReference type="Gene3D" id="2.60.60.30">
    <property type="entry name" value="sav2460 like domains"/>
    <property type="match status" value="1"/>
</dbReference>
<dbReference type="InterPro" id="IPR003325">
    <property type="entry name" value="TerD"/>
</dbReference>
<proteinExistence type="predicted"/>
<dbReference type="CDD" id="cd06974">
    <property type="entry name" value="TerD_like"/>
    <property type="match status" value="1"/>
</dbReference>
<evidence type="ECO:0008006" key="3">
    <source>
        <dbReference type="Google" id="ProtNLM"/>
    </source>
</evidence>
<reference evidence="1" key="1">
    <citation type="submission" date="2023-07" db="EMBL/GenBank/DDBJ databases">
        <title>Sorghum-associated microbial communities from plants grown in Nebraska, USA.</title>
        <authorList>
            <person name="Schachtman D."/>
        </authorList>
    </citation>
    <scope>NUCLEOTIDE SEQUENCE</scope>
    <source>
        <strain evidence="1">BE80</strain>
    </source>
</reference>
<dbReference type="InterPro" id="IPR051324">
    <property type="entry name" value="Stress/Tellurium_Resist"/>
</dbReference>
<accession>A0AAP5LL86</accession>
<protein>
    <recommendedName>
        <fullName evidence="3">Cytoplasmic protein</fullName>
    </recommendedName>
</protein>
<dbReference type="AlphaFoldDB" id="A0AAP5LL86"/>
<organism evidence="1 2">
    <name type="scientific">Paenibacillus amylolyticus</name>
    <dbReference type="NCBI Taxonomy" id="1451"/>
    <lineage>
        <taxon>Bacteria</taxon>
        <taxon>Bacillati</taxon>
        <taxon>Bacillota</taxon>
        <taxon>Bacilli</taxon>
        <taxon>Bacillales</taxon>
        <taxon>Paenibacillaceae</taxon>
        <taxon>Paenibacillus</taxon>
    </lineage>
</organism>
<dbReference type="PANTHER" id="PTHR32097:SF18">
    <property type="entry name" value="RING-TYPE DOMAIN-CONTAINING PROTEIN"/>
    <property type="match status" value="1"/>
</dbReference>
<comment type="caution">
    <text evidence="1">The sequence shown here is derived from an EMBL/GenBank/DDBJ whole genome shotgun (WGS) entry which is preliminary data.</text>
</comment>
<evidence type="ECO:0000313" key="2">
    <source>
        <dbReference type="Proteomes" id="UP001254832"/>
    </source>
</evidence>
<name>A0AAP5LL86_PAEAM</name>
<dbReference type="Proteomes" id="UP001254832">
    <property type="component" value="Unassembled WGS sequence"/>
</dbReference>
<dbReference type="EMBL" id="JAVDTR010000003">
    <property type="protein sequence ID" value="MDR6722781.1"/>
    <property type="molecule type" value="Genomic_DNA"/>
</dbReference>
<gene>
    <name evidence="1" type="ORF">J2W91_001233</name>
</gene>
<evidence type="ECO:0000313" key="1">
    <source>
        <dbReference type="EMBL" id="MDR6722781.1"/>
    </source>
</evidence>
<dbReference type="PANTHER" id="PTHR32097">
    <property type="entry name" value="CAMP-BINDING PROTEIN 1-RELATED"/>
    <property type="match status" value="1"/>
</dbReference>
<sequence length="704" mass="80180">MNNTIYLRRANQLIIEPSECEGQRQLSKTVLATALKNVESLGYTFSNELIQAVNQLSKEQFEALYTQLIRDLKVMVGVHVVYKPMYPGFPLQVMEENEADLYLNAIIYYLTHVTAEHLDQPSVERSPFMEQTKLKVIGLGTKHAFQTLIRQMIEAKGSISQTDKEDIDAVLEHADACEVDAILPAEIPFKENVGFVVASLLKHEQASMERIGLYFKTASDVLRLAVAWSDGDVSLALASPFRKFKRRERRLLLGLLEQCGSITEDMLRYKDRWIRLGEILHPSEYKHRYPRCQEAFDILRNNRPYSTFNGSVELAFQYRNVWSLIDLLSQRPGEFARRLDHLLRITEDDAYVLLAFSEVVPQVSTPVLLQVKQHFAQRNEPQDLRVFFPKANVAKAVAIPDELPYIDEAICRDVVQLCEQELVTRFATLPPLGKTYVDPRLHNYLVPFSQRSASKALHTIVRGSRVPMGEGDTIRFFNWWREGVVNGQSTGRVDIDLSAVMYDENWNYVEHISYTNLRSSKYKAVHSGDIVTAPQGACEFIDLHIPSIVNYGGRYVVATMLSYTSHPYCDLPECFVGWMMRKKPSSGEVFEPSTVANKIDVTADTQIAIPVIMDLVERTVIWTDLALTRHPEMYNNVEGNQKGMVLMGKALTTLRKPALHDLFLLHAKARGKLVETMDQADTIYSVEQGVTPYDIEQIMAEYLA</sequence>
<dbReference type="RefSeq" id="WP_310137244.1">
    <property type="nucleotide sequence ID" value="NZ_JAVDTR010000003.1"/>
</dbReference>